<feature type="compositionally biased region" description="Polar residues" evidence="2">
    <location>
        <begin position="1"/>
        <end position="11"/>
    </location>
</feature>
<name>A0A0C3BSU0_HEBCY</name>
<protein>
    <submittedName>
        <fullName evidence="3">Uncharacterized protein</fullName>
    </submittedName>
</protein>
<dbReference type="Proteomes" id="UP000053424">
    <property type="component" value="Unassembled WGS sequence"/>
</dbReference>
<sequence length="675" mass="74474">MFSNNYAGSNHSPTRASSSSLPSSGLYFSSPSLRTPQFRHSETDIEHLPLADLLKNPHVSRLWHQCQGATDKLLQESEEQKKLLQQINALTEEIHSLKAKIAEARYQQKQPIVGVGTLDSPSLAGFSLSPSDSFPQNAGTIKEVGGAMRPESYPHSVLWNIEDCQQYGLVTEKNMSRPAMEKCIRNRNGEIISTFEYNAIKTNARMLVGIHLVPLGTPADPAAKTRTKTKSYYKKYFLHNFKDVLDKLEAQESVLTLCAARWKAEHVVANCLTAIVDAQKAAKRKNAREEIESDGDGGLEVQQGKRRRTKIDEQEQGWRKNKRRDRDDRGKAPTAQQPTDAPLTEQLAALGPQQTANLTAPAVASKSSVQNPSSLSISARPKIDINFIYVDASYSSLKNEFTERFSGNQDAIDLLNAMESSPEFKSGKSSDDFIAFLTRIENADPNEPNISEDDSGTSWGHYQFTGGHLTCSKVLTSWDVVGSCLSACKLIAAALKTCKVARHLCFEYNIEAASYLSDIYLGNVVSILWDLWKSAGGPVCKGKERAVSSANDQITDPQRTDVAMRLTVGGEPNSNTPVVRNQDTSVANSDHDHISKSELEILLKNLVKEDLWTCIKANSITLPVPTKPRTKPDLISAVLQDPKAVTESFVASLRNLVVERKMRKNKPSSSRASKS</sequence>
<gene>
    <name evidence="3" type="ORF">M413DRAFT_32738</name>
</gene>
<keyword evidence="4" id="KW-1185">Reference proteome</keyword>
<organism evidence="3 4">
    <name type="scientific">Hebeloma cylindrosporum</name>
    <dbReference type="NCBI Taxonomy" id="76867"/>
    <lineage>
        <taxon>Eukaryota</taxon>
        <taxon>Fungi</taxon>
        <taxon>Dikarya</taxon>
        <taxon>Basidiomycota</taxon>
        <taxon>Agaricomycotina</taxon>
        <taxon>Agaricomycetes</taxon>
        <taxon>Agaricomycetidae</taxon>
        <taxon>Agaricales</taxon>
        <taxon>Agaricineae</taxon>
        <taxon>Hymenogastraceae</taxon>
        <taxon>Hebeloma</taxon>
    </lineage>
</organism>
<evidence type="ECO:0000313" key="4">
    <source>
        <dbReference type="Proteomes" id="UP000053424"/>
    </source>
</evidence>
<feature type="region of interest" description="Disordered" evidence="2">
    <location>
        <begin position="287"/>
        <end position="342"/>
    </location>
</feature>
<keyword evidence="1" id="KW-0175">Coiled coil</keyword>
<dbReference type="EMBL" id="KN831830">
    <property type="protein sequence ID" value="KIM35114.1"/>
    <property type="molecule type" value="Genomic_DNA"/>
</dbReference>
<accession>A0A0C3BSU0</accession>
<dbReference type="AlphaFoldDB" id="A0A0C3BSU0"/>
<evidence type="ECO:0000256" key="2">
    <source>
        <dbReference type="SAM" id="MobiDB-lite"/>
    </source>
</evidence>
<evidence type="ECO:0000256" key="1">
    <source>
        <dbReference type="SAM" id="Coils"/>
    </source>
</evidence>
<proteinExistence type="predicted"/>
<reference evidence="4" key="2">
    <citation type="submission" date="2015-01" db="EMBL/GenBank/DDBJ databases">
        <title>Evolutionary Origins and Diversification of the Mycorrhizal Mutualists.</title>
        <authorList>
            <consortium name="DOE Joint Genome Institute"/>
            <consortium name="Mycorrhizal Genomics Consortium"/>
            <person name="Kohler A."/>
            <person name="Kuo A."/>
            <person name="Nagy L.G."/>
            <person name="Floudas D."/>
            <person name="Copeland A."/>
            <person name="Barry K.W."/>
            <person name="Cichocki N."/>
            <person name="Veneault-Fourrey C."/>
            <person name="LaButti K."/>
            <person name="Lindquist E.A."/>
            <person name="Lipzen A."/>
            <person name="Lundell T."/>
            <person name="Morin E."/>
            <person name="Murat C."/>
            <person name="Riley R."/>
            <person name="Ohm R."/>
            <person name="Sun H."/>
            <person name="Tunlid A."/>
            <person name="Henrissat B."/>
            <person name="Grigoriev I.V."/>
            <person name="Hibbett D.S."/>
            <person name="Martin F."/>
        </authorList>
    </citation>
    <scope>NUCLEOTIDE SEQUENCE [LARGE SCALE GENOMIC DNA]</scope>
    <source>
        <strain evidence="4">h7</strain>
    </source>
</reference>
<dbReference type="HOGENOM" id="CLU_027086_1_0_1"/>
<feature type="coiled-coil region" evidence="1">
    <location>
        <begin position="73"/>
        <end position="107"/>
    </location>
</feature>
<feature type="region of interest" description="Disordered" evidence="2">
    <location>
        <begin position="1"/>
        <end position="23"/>
    </location>
</feature>
<evidence type="ECO:0000313" key="3">
    <source>
        <dbReference type="EMBL" id="KIM35114.1"/>
    </source>
</evidence>
<reference evidence="3 4" key="1">
    <citation type="submission" date="2014-04" db="EMBL/GenBank/DDBJ databases">
        <authorList>
            <consortium name="DOE Joint Genome Institute"/>
            <person name="Kuo A."/>
            <person name="Gay G."/>
            <person name="Dore J."/>
            <person name="Kohler A."/>
            <person name="Nagy L.G."/>
            <person name="Floudas D."/>
            <person name="Copeland A."/>
            <person name="Barry K.W."/>
            <person name="Cichocki N."/>
            <person name="Veneault-Fourrey C."/>
            <person name="LaButti K."/>
            <person name="Lindquist E.A."/>
            <person name="Lipzen A."/>
            <person name="Lundell T."/>
            <person name="Morin E."/>
            <person name="Murat C."/>
            <person name="Sun H."/>
            <person name="Tunlid A."/>
            <person name="Henrissat B."/>
            <person name="Grigoriev I.V."/>
            <person name="Hibbett D.S."/>
            <person name="Martin F."/>
            <person name="Nordberg H.P."/>
            <person name="Cantor M.N."/>
            <person name="Hua S.X."/>
        </authorList>
    </citation>
    <scope>NUCLEOTIDE SEQUENCE [LARGE SCALE GENOMIC DNA]</scope>
    <source>
        <strain evidence="4">h7</strain>
    </source>
</reference>
<dbReference type="OrthoDB" id="3227833at2759"/>
<dbReference type="STRING" id="686832.A0A0C3BSU0"/>
<feature type="compositionally biased region" description="Basic and acidic residues" evidence="2">
    <location>
        <begin position="310"/>
        <end position="331"/>
    </location>
</feature>
<feature type="compositionally biased region" description="Low complexity" evidence="2">
    <location>
        <begin position="12"/>
        <end position="23"/>
    </location>
</feature>